<evidence type="ECO:0000313" key="2">
    <source>
        <dbReference type="Proteomes" id="UP000004994"/>
    </source>
</evidence>
<sequence length="124" mass="14362">MTKYYKIEEASKSLITGGLLSWKSENSCLDVTSVEFPALKYLELHFVRMEEWKASEESFHVLEELSIRSDYFYKEIPSSFADISTLRLIKLFDYTDSLRVSAMNIKKEIEENTGCDSLQVLLLS</sequence>
<proteinExistence type="predicted"/>
<reference evidence="1" key="2">
    <citation type="submission" date="2019-01" db="UniProtKB">
        <authorList>
            <consortium name="EnsemblPlants"/>
        </authorList>
    </citation>
    <scope>IDENTIFICATION</scope>
    <source>
        <strain evidence="1">cv. Heinz 1706</strain>
    </source>
</reference>
<dbReference type="OMA" id="LELWGCH"/>
<dbReference type="PaxDb" id="4081-Solyc06g064710.1.1"/>
<name>A0A3Q7GYH6_SOLLC</name>
<dbReference type="InterPro" id="IPR032675">
    <property type="entry name" value="LRR_dom_sf"/>
</dbReference>
<evidence type="ECO:0008006" key="3">
    <source>
        <dbReference type="Google" id="ProtNLM"/>
    </source>
</evidence>
<dbReference type="AlphaFoldDB" id="A0A3Q7GYH6"/>
<keyword evidence="2" id="KW-1185">Reference proteome</keyword>
<dbReference type="Gene3D" id="3.80.10.10">
    <property type="entry name" value="Ribonuclease Inhibitor"/>
    <property type="match status" value="1"/>
</dbReference>
<dbReference type="PANTHER" id="PTHR15140">
    <property type="entry name" value="TUBULIN-SPECIFIC CHAPERONE E"/>
    <property type="match status" value="1"/>
</dbReference>
<evidence type="ECO:0000313" key="1">
    <source>
        <dbReference type="EnsemblPlants" id="Solyc06g064710.1.1.1"/>
    </source>
</evidence>
<accession>A0A3Q7GYH6</accession>
<dbReference type="EnsemblPlants" id="Solyc06g064710.1.1">
    <property type="protein sequence ID" value="Solyc06g064710.1.1.1"/>
    <property type="gene ID" value="Solyc06g064710.1"/>
</dbReference>
<dbReference type="Proteomes" id="UP000004994">
    <property type="component" value="Chromosome 6"/>
</dbReference>
<protein>
    <recommendedName>
        <fullName evidence="3">FBD domain-containing protein</fullName>
    </recommendedName>
</protein>
<reference evidence="1" key="1">
    <citation type="journal article" date="2012" name="Nature">
        <title>The tomato genome sequence provides insights into fleshy fruit evolution.</title>
        <authorList>
            <consortium name="Tomato Genome Consortium"/>
        </authorList>
    </citation>
    <scope>NUCLEOTIDE SEQUENCE [LARGE SCALE GENOMIC DNA]</scope>
    <source>
        <strain evidence="1">cv. Heinz 1706</strain>
    </source>
</reference>
<dbReference type="PANTHER" id="PTHR15140:SF40">
    <property type="entry name" value="LATE BLIGHT RESISTANCE PROTEIN HOMOLOG R1C-3"/>
    <property type="match status" value="1"/>
</dbReference>
<organism evidence="1">
    <name type="scientific">Solanum lycopersicum</name>
    <name type="common">Tomato</name>
    <name type="synonym">Lycopersicon esculentum</name>
    <dbReference type="NCBI Taxonomy" id="4081"/>
    <lineage>
        <taxon>Eukaryota</taxon>
        <taxon>Viridiplantae</taxon>
        <taxon>Streptophyta</taxon>
        <taxon>Embryophyta</taxon>
        <taxon>Tracheophyta</taxon>
        <taxon>Spermatophyta</taxon>
        <taxon>Magnoliopsida</taxon>
        <taxon>eudicotyledons</taxon>
        <taxon>Gunneridae</taxon>
        <taxon>Pentapetalae</taxon>
        <taxon>asterids</taxon>
        <taxon>lamiids</taxon>
        <taxon>Solanales</taxon>
        <taxon>Solanaceae</taxon>
        <taxon>Solanoideae</taxon>
        <taxon>Solaneae</taxon>
        <taxon>Solanum</taxon>
        <taxon>Solanum subgen. Lycopersicon</taxon>
    </lineage>
</organism>
<dbReference type="InParanoid" id="A0A3Q7GYH6"/>
<dbReference type="Gramene" id="Solyc06g064710.1.1">
    <property type="protein sequence ID" value="Solyc06g064710.1.1.1"/>
    <property type="gene ID" value="Solyc06g064710.1"/>
</dbReference>